<reference evidence="1 2" key="2">
    <citation type="submission" date="2019-11" db="EMBL/GenBank/DDBJ databases">
        <authorList>
            <person name="Lu H."/>
        </authorList>
    </citation>
    <scope>NUCLEOTIDE SEQUENCE [LARGE SCALE GENOMIC DNA]</scope>
    <source>
        <strain evidence="1 2">FIM1</strain>
    </source>
</reference>
<reference evidence="1 2" key="1">
    <citation type="submission" date="2016-03" db="EMBL/GenBank/DDBJ databases">
        <title>How can Kluyveromyces marxianus grow so fast - potential evolutionary course in Saccharomyces Complex revealed by comparative genomics.</title>
        <authorList>
            <person name="Mo W."/>
            <person name="Lu W."/>
            <person name="Yang X."/>
            <person name="Qi J."/>
            <person name="Lv H."/>
        </authorList>
    </citation>
    <scope>NUCLEOTIDE SEQUENCE [LARGE SCALE GENOMIC DNA]</scope>
    <source>
        <strain evidence="1 2">FIM1</strain>
    </source>
</reference>
<gene>
    <name evidence="1" type="primary">NMD4</name>
    <name evidence="1" type="ORF">FIM1_3377</name>
</gene>
<dbReference type="Proteomes" id="UP000422736">
    <property type="component" value="Chromosome 5"/>
</dbReference>
<protein>
    <submittedName>
        <fullName evidence="1">Nonsense-mediated decay protein 4</fullName>
    </submittedName>
</protein>
<sequence length="235" mass="27218">MILNFILDSSSFEKGLGNITIWSQLENADLTINAYIPLYTIQELDFQRFKRKSVVAKRSLYFIDQLKETRSFKLHIEYPELNEAISWNETLKLCEQNAASTMSAQQISALPVRFKKLLKSCYYKCHYMREKEEHGDSQDPEEKGWVLVTEDDTVRDLAQQFKIPFISVVEADAIINACIKDKSYVVNKKFSKHVIKKANQVKEQEDGSKVFVTNFNDDFLAPRAKSGTLWTPKSR</sequence>
<dbReference type="EMBL" id="CP015058">
    <property type="protein sequence ID" value="QGN16658.1"/>
    <property type="molecule type" value="Genomic_DNA"/>
</dbReference>
<organism evidence="1 2">
    <name type="scientific">Kluyveromyces marxianus</name>
    <name type="common">Yeast</name>
    <name type="synonym">Candida kefyr</name>
    <dbReference type="NCBI Taxonomy" id="4911"/>
    <lineage>
        <taxon>Eukaryota</taxon>
        <taxon>Fungi</taxon>
        <taxon>Dikarya</taxon>
        <taxon>Ascomycota</taxon>
        <taxon>Saccharomycotina</taxon>
        <taxon>Saccharomycetes</taxon>
        <taxon>Saccharomycetales</taxon>
        <taxon>Saccharomycetaceae</taxon>
        <taxon>Kluyveromyces</taxon>
    </lineage>
</organism>
<proteinExistence type="predicted"/>
<name>A0ABX6F2I8_KLUMA</name>
<evidence type="ECO:0000313" key="1">
    <source>
        <dbReference type="EMBL" id="QGN16658.1"/>
    </source>
</evidence>
<evidence type="ECO:0000313" key="2">
    <source>
        <dbReference type="Proteomes" id="UP000422736"/>
    </source>
</evidence>
<accession>A0ABX6F2I8</accession>
<keyword evidence="2" id="KW-1185">Reference proteome</keyword>